<dbReference type="GO" id="GO:0016192">
    <property type="term" value="P:vesicle-mediated transport"/>
    <property type="evidence" value="ECO:0007669"/>
    <property type="project" value="InterPro"/>
</dbReference>
<dbReference type="GO" id="GO:0015031">
    <property type="term" value="P:protein transport"/>
    <property type="evidence" value="ECO:0007669"/>
    <property type="project" value="UniProtKB-KW"/>
</dbReference>
<evidence type="ECO:0000256" key="3">
    <source>
        <dbReference type="ARBA" id="ARBA00037801"/>
    </source>
</evidence>
<dbReference type="Gene3D" id="3.30.450.50">
    <property type="entry name" value="Longin domain"/>
    <property type="match status" value="1"/>
</dbReference>
<dbReference type="PROSITE" id="PS50892">
    <property type="entry name" value="V_SNARE"/>
    <property type="match status" value="1"/>
</dbReference>
<proteinExistence type="predicted"/>
<dbReference type="InterPro" id="IPR001388">
    <property type="entry name" value="Synaptobrevin-like"/>
</dbReference>
<feature type="domain" description="V-SNARE coiled-coil homology" evidence="12">
    <location>
        <begin position="126"/>
        <end position="186"/>
    </location>
</feature>
<evidence type="ECO:0000256" key="11">
    <source>
        <dbReference type="SAM" id="Phobius"/>
    </source>
</evidence>
<dbReference type="AlphaFoldDB" id="A0AAV2TY49"/>
<feature type="transmembrane region" description="Helical" evidence="11">
    <location>
        <begin position="192"/>
        <end position="213"/>
    </location>
</feature>
<dbReference type="GO" id="GO:0005789">
    <property type="term" value="C:endoplasmic reticulum membrane"/>
    <property type="evidence" value="ECO:0007669"/>
    <property type="project" value="UniProtKB-SubCell"/>
</dbReference>
<comment type="caution">
    <text evidence="13">The sequence shown here is derived from an EMBL/GenBank/DDBJ whole genome shotgun (WGS) entry which is preliminary data.</text>
</comment>
<evidence type="ECO:0000256" key="5">
    <source>
        <dbReference type="ARBA" id="ARBA00037845"/>
    </source>
</evidence>
<evidence type="ECO:0000256" key="10">
    <source>
        <dbReference type="PROSITE-ProRule" id="PRU00290"/>
    </source>
</evidence>
<evidence type="ECO:0000313" key="13">
    <source>
        <dbReference type="EMBL" id="CAL5140289.1"/>
    </source>
</evidence>
<accession>A0AAV2TY49</accession>
<keyword evidence="11" id="KW-1133">Transmembrane helix</keyword>
<evidence type="ECO:0000313" key="14">
    <source>
        <dbReference type="Proteomes" id="UP001497525"/>
    </source>
</evidence>
<sequence>MSIFYCAIANAKYTVCEYSAAGRSFPGLVERYLSKNPTEQHLFYCEDGCGVHALTVSGLSFVLVTELQTPRHQPHQFITHLATDFAKDSHRVQKAKNGEKGCLQRSYGKNLRDLAARFGDFKTNQQMAALQSSVEGVTNQLRENVQQVMQRGDRLDTLITKTDDLESSAGMFETTSKKVESKERSKYLKLRIILIGIGVALLIIIILIILWQAGVFNHK</sequence>
<dbReference type="PANTHER" id="PTHR21136">
    <property type="entry name" value="SNARE PROTEINS"/>
    <property type="match status" value="1"/>
</dbReference>
<dbReference type="EMBL" id="CAXLJL010000711">
    <property type="protein sequence ID" value="CAL5140289.1"/>
    <property type="molecule type" value="Genomic_DNA"/>
</dbReference>
<evidence type="ECO:0000256" key="1">
    <source>
        <dbReference type="ARBA" id="ARBA00004163"/>
    </source>
</evidence>
<organism evidence="13 14">
    <name type="scientific">Calicophoron daubneyi</name>
    <name type="common">Rumen fluke</name>
    <name type="synonym">Paramphistomum daubneyi</name>
    <dbReference type="NCBI Taxonomy" id="300641"/>
    <lineage>
        <taxon>Eukaryota</taxon>
        <taxon>Metazoa</taxon>
        <taxon>Spiralia</taxon>
        <taxon>Lophotrochozoa</taxon>
        <taxon>Platyhelminthes</taxon>
        <taxon>Trematoda</taxon>
        <taxon>Digenea</taxon>
        <taxon>Plagiorchiida</taxon>
        <taxon>Pronocephalata</taxon>
        <taxon>Paramphistomoidea</taxon>
        <taxon>Paramphistomidae</taxon>
        <taxon>Calicophoron</taxon>
    </lineage>
</organism>
<keyword evidence="11" id="KW-0472">Membrane</keyword>
<dbReference type="GO" id="GO:0031902">
    <property type="term" value="C:late endosome membrane"/>
    <property type="evidence" value="ECO:0007669"/>
    <property type="project" value="UniProtKB-SubCell"/>
</dbReference>
<dbReference type="Gene3D" id="1.20.5.110">
    <property type="match status" value="1"/>
</dbReference>
<dbReference type="GO" id="GO:0030670">
    <property type="term" value="C:phagocytic vesicle membrane"/>
    <property type="evidence" value="ECO:0007669"/>
    <property type="project" value="UniProtKB-SubCell"/>
</dbReference>
<keyword evidence="11" id="KW-0812">Transmembrane</keyword>
<dbReference type="PANTHER" id="PTHR21136:SF168">
    <property type="entry name" value="VESICLE-ASSOCIATED MEMBRANE PROTEIN 9"/>
    <property type="match status" value="1"/>
</dbReference>
<evidence type="ECO:0000259" key="12">
    <source>
        <dbReference type="PROSITE" id="PS50892"/>
    </source>
</evidence>
<dbReference type="Proteomes" id="UP001497525">
    <property type="component" value="Unassembled WGS sequence"/>
</dbReference>
<keyword evidence="2" id="KW-0653">Protein transport</keyword>
<evidence type="ECO:0000256" key="9">
    <source>
        <dbReference type="ARBA" id="ARBA00042194"/>
    </source>
</evidence>
<dbReference type="SUPFAM" id="SSF58038">
    <property type="entry name" value="SNARE fusion complex"/>
    <property type="match status" value="1"/>
</dbReference>
<dbReference type="PRINTS" id="PR00219">
    <property type="entry name" value="SYNAPTOBREVN"/>
</dbReference>
<dbReference type="InterPro" id="IPR051097">
    <property type="entry name" value="Synaptobrevin-like_transport"/>
</dbReference>
<evidence type="ECO:0000256" key="8">
    <source>
        <dbReference type="ARBA" id="ARBA00039269"/>
    </source>
</evidence>
<dbReference type="Pfam" id="PF00957">
    <property type="entry name" value="Synaptobrevin"/>
    <property type="match status" value="1"/>
</dbReference>
<protein>
    <recommendedName>
        <fullName evidence="8">Vesicle-associated membrane protein 7</fullName>
    </recommendedName>
    <alternativeName>
        <fullName evidence="9">Synaptobrevin-like protein 1</fullName>
    </alternativeName>
</protein>
<keyword evidence="2" id="KW-0813">Transport</keyword>
<comment type="subcellular location">
    <subcellularLocation>
        <location evidence="7">Cytoplasmic vesicle</location>
        <location evidence="7">Phagosome membrane</location>
        <topology evidence="7">Single-pass type IV membrane protein</topology>
    </subcellularLocation>
    <subcellularLocation>
        <location evidence="4">Cytoplasmic vesicle</location>
        <location evidence="4">Secretory vesicle membrane</location>
        <topology evidence="4">Single-pass type IV membrane protein</topology>
    </subcellularLocation>
    <subcellularLocation>
        <location evidence="1">Endoplasmic reticulum membrane</location>
        <topology evidence="1">Single-pass type IV membrane protein</topology>
    </subcellularLocation>
    <subcellularLocation>
        <location evidence="3">Golgi apparatus</location>
        <location evidence="3">trans-Golgi network membrane</location>
        <topology evidence="3">Single-pass type IV membrane protein</topology>
    </subcellularLocation>
    <subcellularLocation>
        <location evidence="5">Late endosome membrane</location>
        <topology evidence="5">Single-pass type IV membrane protein</topology>
    </subcellularLocation>
    <subcellularLocation>
        <location evidence="6">Lysosome membrane</location>
        <topology evidence="6">Single-pass type IV membrane protein</topology>
    </subcellularLocation>
</comment>
<dbReference type="GO" id="GO:0005794">
    <property type="term" value="C:Golgi apparatus"/>
    <property type="evidence" value="ECO:0007669"/>
    <property type="project" value="UniProtKB-SubCell"/>
</dbReference>
<keyword evidence="10" id="KW-0175">Coiled coil</keyword>
<evidence type="ECO:0000256" key="7">
    <source>
        <dbReference type="ARBA" id="ARBA00037875"/>
    </source>
</evidence>
<evidence type="ECO:0000256" key="4">
    <source>
        <dbReference type="ARBA" id="ARBA00037803"/>
    </source>
</evidence>
<dbReference type="GO" id="GO:0005765">
    <property type="term" value="C:lysosomal membrane"/>
    <property type="evidence" value="ECO:0007669"/>
    <property type="project" value="UniProtKB-SubCell"/>
</dbReference>
<dbReference type="GO" id="GO:0030658">
    <property type="term" value="C:transport vesicle membrane"/>
    <property type="evidence" value="ECO:0007669"/>
    <property type="project" value="UniProtKB-SubCell"/>
</dbReference>
<evidence type="ECO:0000256" key="6">
    <source>
        <dbReference type="ARBA" id="ARBA00037863"/>
    </source>
</evidence>
<gene>
    <name evidence="13" type="ORF">CDAUBV1_LOCUS15454</name>
</gene>
<reference evidence="13" key="1">
    <citation type="submission" date="2024-06" db="EMBL/GenBank/DDBJ databases">
        <authorList>
            <person name="Liu X."/>
            <person name="Lenzi L."/>
            <person name="Haldenby T S."/>
            <person name="Uol C."/>
        </authorList>
    </citation>
    <scope>NUCLEOTIDE SEQUENCE</scope>
</reference>
<dbReference type="InterPro" id="IPR042855">
    <property type="entry name" value="V_SNARE_CC"/>
</dbReference>
<evidence type="ECO:0000256" key="2">
    <source>
        <dbReference type="ARBA" id="ARBA00022927"/>
    </source>
</evidence>
<name>A0AAV2TY49_CALDB</name>